<evidence type="ECO:0000256" key="3">
    <source>
        <dbReference type="ARBA" id="ARBA00012687"/>
    </source>
</evidence>
<dbReference type="GO" id="GO:0016020">
    <property type="term" value="C:membrane"/>
    <property type="evidence" value="ECO:0007669"/>
    <property type="project" value="GOC"/>
</dbReference>
<organism evidence="12 13">
    <name type="scientific">Rickettsia australis (strain Cutlack)</name>
    <dbReference type="NCBI Taxonomy" id="1105110"/>
    <lineage>
        <taxon>Bacteria</taxon>
        <taxon>Pseudomonadati</taxon>
        <taxon>Pseudomonadota</taxon>
        <taxon>Alphaproteobacteria</taxon>
        <taxon>Rickettsiales</taxon>
        <taxon>Rickettsiaceae</taxon>
        <taxon>Rickettsieae</taxon>
        <taxon>Rickettsia</taxon>
        <taxon>spotted fever group</taxon>
    </lineage>
</organism>
<comment type="pathway">
    <text evidence="11">Bacterial outer membrane biogenesis; LPS lipid A biosynthesis.</text>
</comment>
<comment type="similarity">
    <text evidence="2 11">Belongs to the LpxB family.</text>
</comment>
<dbReference type="GO" id="GO:0009245">
    <property type="term" value="P:lipid A biosynthetic process"/>
    <property type="evidence" value="ECO:0007669"/>
    <property type="project" value="UniProtKB-UniRule"/>
</dbReference>
<dbReference type="InterPro" id="IPR003835">
    <property type="entry name" value="Glyco_trans_19"/>
</dbReference>
<dbReference type="HOGENOM" id="CLU_036577_2_0_5"/>
<reference evidence="13" key="1">
    <citation type="submission" date="2012-02" db="EMBL/GenBank/DDBJ databases">
        <title>Complete genome sequence of Rickettsia australis strain Cutlack.</title>
        <authorList>
            <person name="Johnson S.L."/>
            <person name="Munk A.C."/>
            <person name="Han S."/>
            <person name="Bruce D.C."/>
            <person name="Dasch G.A."/>
        </authorList>
    </citation>
    <scope>NUCLEOTIDE SEQUENCE [LARGE SCALE GENOMIC DNA]</scope>
    <source>
        <strain evidence="13">Cutlack</strain>
    </source>
</reference>
<dbReference type="eggNOG" id="COG0763">
    <property type="taxonomic scope" value="Bacteria"/>
</dbReference>
<dbReference type="KEGG" id="rau:MC5_05715"/>
<accession>H8K813</accession>
<evidence type="ECO:0000256" key="2">
    <source>
        <dbReference type="ARBA" id="ARBA00007868"/>
    </source>
</evidence>
<keyword evidence="9 11" id="KW-0443">Lipid metabolism</keyword>
<keyword evidence="13" id="KW-1185">Reference proteome</keyword>
<dbReference type="RefSeq" id="WP_014412930.1">
    <property type="nucleotide sequence ID" value="NC_017058.1"/>
</dbReference>
<dbReference type="PANTHER" id="PTHR30372:SF4">
    <property type="entry name" value="LIPID-A-DISACCHARIDE SYNTHASE, MITOCHONDRIAL-RELATED"/>
    <property type="match status" value="1"/>
</dbReference>
<protein>
    <recommendedName>
        <fullName evidence="4 11">Lipid-A-disaccharide synthase</fullName>
        <ecNumber evidence="3 11">2.4.1.182</ecNumber>
    </recommendedName>
</protein>
<dbReference type="Pfam" id="PF02684">
    <property type="entry name" value="LpxB"/>
    <property type="match status" value="1"/>
</dbReference>
<dbReference type="HAMAP" id="MF_00392">
    <property type="entry name" value="LpxB"/>
    <property type="match status" value="1"/>
</dbReference>
<keyword evidence="8 11" id="KW-0808">Transferase</keyword>
<name>H8K813_RICAC</name>
<dbReference type="PANTHER" id="PTHR30372">
    <property type="entry name" value="LIPID-A-DISACCHARIDE SYNTHASE"/>
    <property type="match status" value="1"/>
</dbReference>
<keyword evidence="6 11" id="KW-0441">Lipid A biosynthesis</keyword>
<dbReference type="Proteomes" id="UP000007589">
    <property type="component" value="Chromosome"/>
</dbReference>
<keyword evidence="5 11" id="KW-0444">Lipid biosynthesis</keyword>
<dbReference type="GO" id="GO:0005543">
    <property type="term" value="F:phospholipid binding"/>
    <property type="evidence" value="ECO:0007669"/>
    <property type="project" value="TreeGrafter"/>
</dbReference>
<evidence type="ECO:0000256" key="4">
    <source>
        <dbReference type="ARBA" id="ARBA00020902"/>
    </source>
</evidence>
<evidence type="ECO:0000256" key="6">
    <source>
        <dbReference type="ARBA" id="ARBA00022556"/>
    </source>
</evidence>
<dbReference type="AlphaFoldDB" id="H8K813"/>
<dbReference type="NCBIfam" id="TIGR00215">
    <property type="entry name" value="lpxB"/>
    <property type="match status" value="1"/>
</dbReference>
<dbReference type="EC" id="2.4.1.182" evidence="3 11"/>
<sequence length="391" mass="44144">MTKIYFIAGETSGDFIGGRIIQNLKSNKGVEFTGIGGKCMEEAGSFKSLFPITFINLMGFVEIVPHIFKLKKLIGKTVKDIINSKADLLITIDSPGFTYRVAKRVSKLLPKLKMIHIVAPSVWAYKEGRAVKYAKIYDCLFALLPFEPPYFTKVGLDCRYIGHPIMEQEFYSDKIALREEFKIDKNARVLCVTLGSRKGEIRKHLPVFISSIEEIFKSCNNLKVIFTLANPAHEAIIKPFLEDVKFHYLFSSARLKTYAVADAALAKSGTNTLEIVASGTPMVVAYKVNLISFFIIRLLIKIKYVTLINIIAGSEIIPEFIQFNCRASLISNKLQELLFNSKKAYKQVIESQRILQKLGFESNQSPSYIAAEIIKQEFLEPKIKLLKENST</sequence>
<dbReference type="OrthoDB" id="9801642at2"/>
<evidence type="ECO:0000256" key="5">
    <source>
        <dbReference type="ARBA" id="ARBA00022516"/>
    </source>
</evidence>
<gene>
    <name evidence="11 12" type="primary">lpxB</name>
    <name evidence="12" type="ordered locus">MC5_05715</name>
</gene>
<proteinExistence type="inferred from homology"/>
<evidence type="ECO:0000256" key="7">
    <source>
        <dbReference type="ARBA" id="ARBA00022676"/>
    </source>
</evidence>
<dbReference type="GO" id="GO:0008915">
    <property type="term" value="F:lipid-A-disaccharide synthase activity"/>
    <property type="evidence" value="ECO:0007669"/>
    <property type="project" value="UniProtKB-UniRule"/>
</dbReference>
<dbReference type="STRING" id="1105110.MC5_05715"/>
<dbReference type="SUPFAM" id="SSF53756">
    <property type="entry name" value="UDP-Glycosyltransferase/glycogen phosphorylase"/>
    <property type="match status" value="1"/>
</dbReference>
<comment type="function">
    <text evidence="1 11">Condensation of UDP-2,3-diacylglucosamine and 2,3-diacylglucosamine-1-phosphate to form lipid A disaccharide, a precursor of lipid A, a phosphorylated glycolipid that anchors the lipopolysaccharide to the outer membrane of the cell.</text>
</comment>
<evidence type="ECO:0000256" key="8">
    <source>
        <dbReference type="ARBA" id="ARBA00022679"/>
    </source>
</evidence>
<evidence type="ECO:0000313" key="12">
    <source>
        <dbReference type="EMBL" id="AFC71406.1"/>
    </source>
</evidence>
<dbReference type="EMBL" id="CP003338">
    <property type="protein sequence ID" value="AFC71406.1"/>
    <property type="molecule type" value="Genomic_DNA"/>
</dbReference>
<evidence type="ECO:0000256" key="11">
    <source>
        <dbReference type="HAMAP-Rule" id="MF_00392"/>
    </source>
</evidence>
<evidence type="ECO:0000256" key="10">
    <source>
        <dbReference type="ARBA" id="ARBA00048975"/>
    </source>
</evidence>
<evidence type="ECO:0000256" key="9">
    <source>
        <dbReference type="ARBA" id="ARBA00023098"/>
    </source>
</evidence>
<dbReference type="UniPathway" id="UPA00973"/>
<evidence type="ECO:0000256" key="1">
    <source>
        <dbReference type="ARBA" id="ARBA00002056"/>
    </source>
</evidence>
<evidence type="ECO:0000313" key="13">
    <source>
        <dbReference type="Proteomes" id="UP000007589"/>
    </source>
</evidence>
<keyword evidence="7 11" id="KW-0328">Glycosyltransferase</keyword>
<comment type="catalytic activity">
    <reaction evidence="10 11">
        <text>a lipid X + a UDP-2-N,3-O-bis[(3R)-3-hydroxyacyl]-alpha-D-glucosamine = a lipid A disaccharide + UDP + H(+)</text>
        <dbReference type="Rhea" id="RHEA:67828"/>
        <dbReference type="ChEBI" id="CHEBI:15378"/>
        <dbReference type="ChEBI" id="CHEBI:58223"/>
        <dbReference type="ChEBI" id="CHEBI:137748"/>
        <dbReference type="ChEBI" id="CHEBI:176338"/>
        <dbReference type="ChEBI" id="CHEBI:176343"/>
        <dbReference type="EC" id="2.4.1.182"/>
    </reaction>
</comment>